<dbReference type="SMART" id="SM00382">
    <property type="entry name" value="AAA"/>
    <property type="match status" value="1"/>
</dbReference>
<accession>A0ABY6N3N3</accession>
<dbReference type="EMBL" id="CP100390">
    <property type="protein sequence ID" value="UZE96725.1"/>
    <property type="molecule type" value="Genomic_DNA"/>
</dbReference>
<feature type="domain" description="ABC transporter" evidence="5">
    <location>
        <begin position="4"/>
        <end position="231"/>
    </location>
</feature>
<keyword evidence="7" id="KW-1185">Reference proteome</keyword>
<reference evidence="6" key="1">
    <citation type="submission" date="2022-06" db="EMBL/GenBank/DDBJ databases">
        <title>Alkalimarinus sp. nov., isolated from gut of a Alitta virens.</title>
        <authorList>
            <person name="Yang A.I."/>
            <person name="Shin N.-R."/>
        </authorList>
    </citation>
    <scope>NUCLEOTIDE SEQUENCE</scope>
    <source>
        <strain evidence="6">A2M4</strain>
    </source>
</reference>
<proteinExistence type="predicted"/>
<evidence type="ECO:0000256" key="3">
    <source>
        <dbReference type="ARBA" id="ARBA00022840"/>
    </source>
</evidence>
<evidence type="ECO:0000259" key="5">
    <source>
        <dbReference type="PROSITE" id="PS50893"/>
    </source>
</evidence>
<dbReference type="Proteomes" id="UP001163739">
    <property type="component" value="Chromosome"/>
</dbReference>
<evidence type="ECO:0000313" key="6">
    <source>
        <dbReference type="EMBL" id="UZE96725.1"/>
    </source>
</evidence>
<organism evidence="6 7">
    <name type="scientific">Alkalimarinus alittae</name>
    <dbReference type="NCBI Taxonomy" id="2961619"/>
    <lineage>
        <taxon>Bacteria</taxon>
        <taxon>Pseudomonadati</taxon>
        <taxon>Pseudomonadota</taxon>
        <taxon>Gammaproteobacteria</taxon>
        <taxon>Alteromonadales</taxon>
        <taxon>Alteromonadaceae</taxon>
        <taxon>Alkalimarinus</taxon>
    </lineage>
</organism>
<dbReference type="InterPro" id="IPR017871">
    <property type="entry name" value="ABC_transporter-like_CS"/>
</dbReference>
<feature type="region of interest" description="Disordered" evidence="4">
    <location>
        <begin position="301"/>
        <end position="325"/>
    </location>
</feature>
<keyword evidence="1" id="KW-0813">Transport</keyword>
<dbReference type="SUPFAM" id="SSF52540">
    <property type="entry name" value="P-loop containing nucleoside triphosphate hydrolases"/>
    <property type="match status" value="1"/>
</dbReference>
<dbReference type="InterPro" id="IPR027417">
    <property type="entry name" value="P-loop_NTPase"/>
</dbReference>
<dbReference type="InterPro" id="IPR051782">
    <property type="entry name" value="ABC_Transporter_VariousFunc"/>
</dbReference>
<evidence type="ECO:0000256" key="1">
    <source>
        <dbReference type="ARBA" id="ARBA00022448"/>
    </source>
</evidence>
<dbReference type="PROSITE" id="PS50893">
    <property type="entry name" value="ABC_TRANSPORTER_2"/>
    <property type="match status" value="1"/>
</dbReference>
<keyword evidence="2" id="KW-0547">Nucleotide-binding</keyword>
<keyword evidence="3 6" id="KW-0067">ATP-binding</keyword>
<evidence type="ECO:0000313" key="7">
    <source>
        <dbReference type="Proteomes" id="UP001163739"/>
    </source>
</evidence>
<dbReference type="GO" id="GO:0005524">
    <property type="term" value="F:ATP binding"/>
    <property type="evidence" value="ECO:0007669"/>
    <property type="project" value="UniProtKB-KW"/>
</dbReference>
<sequence>MSVVQLNQVKKYFDGIAAIKELSLNIEEGEVLGLFGHNGAGKTTTMKLILGLLKPTEGTVSVFGHAPTSPHFSDHRYRLGFLPENVSFYQQLTGKEVLAYFAKLKKVHKNRVEQLLEEVGLNHAANRKVKTYSKGMKQRLGLAQALLTAPKLLLLDEPTVGLDPIATQDFYAMVDQLKKSGCSVVLCSHVLPGVEKHIDRAAILGAGQLQALGTLTELREQAQLPTTIRAYGEINRDILRSELEGHAVDISTASDNAMEIQTSHAYKTQVLREIMKHPGVSDIDLQTPSLEQIYRHYVEASASHNHDTPPPHMTNSITKDKEGVQ</sequence>
<dbReference type="RefSeq" id="WP_265048210.1">
    <property type="nucleotide sequence ID" value="NZ_CP100390.1"/>
</dbReference>
<dbReference type="Pfam" id="PF00005">
    <property type="entry name" value="ABC_tran"/>
    <property type="match status" value="1"/>
</dbReference>
<dbReference type="PANTHER" id="PTHR42939:SF1">
    <property type="entry name" value="ABC TRANSPORTER ATP-BINDING PROTEIN ALBC-RELATED"/>
    <property type="match status" value="1"/>
</dbReference>
<name>A0ABY6N3N3_9ALTE</name>
<dbReference type="PROSITE" id="PS00211">
    <property type="entry name" value="ABC_TRANSPORTER_1"/>
    <property type="match status" value="1"/>
</dbReference>
<gene>
    <name evidence="6" type="ORF">NKI27_02955</name>
</gene>
<evidence type="ECO:0000256" key="2">
    <source>
        <dbReference type="ARBA" id="ARBA00022741"/>
    </source>
</evidence>
<dbReference type="Gene3D" id="3.40.50.300">
    <property type="entry name" value="P-loop containing nucleotide triphosphate hydrolases"/>
    <property type="match status" value="1"/>
</dbReference>
<dbReference type="InterPro" id="IPR003439">
    <property type="entry name" value="ABC_transporter-like_ATP-bd"/>
</dbReference>
<evidence type="ECO:0000256" key="4">
    <source>
        <dbReference type="SAM" id="MobiDB-lite"/>
    </source>
</evidence>
<dbReference type="PANTHER" id="PTHR42939">
    <property type="entry name" value="ABC TRANSPORTER ATP-BINDING PROTEIN ALBC-RELATED"/>
    <property type="match status" value="1"/>
</dbReference>
<protein>
    <submittedName>
        <fullName evidence="6">ABC transporter ATP-binding protein</fullName>
    </submittedName>
</protein>
<dbReference type="InterPro" id="IPR003593">
    <property type="entry name" value="AAA+_ATPase"/>
</dbReference>